<evidence type="ECO:0000313" key="3">
    <source>
        <dbReference type="Proteomes" id="UP000770717"/>
    </source>
</evidence>
<evidence type="ECO:0000313" key="2">
    <source>
        <dbReference type="EMBL" id="KAG9473993.1"/>
    </source>
</evidence>
<evidence type="ECO:0000256" key="1">
    <source>
        <dbReference type="SAM" id="Coils"/>
    </source>
</evidence>
<reference evidence="2" key="1">
    <citation type="thesis" date="2020" institute="ProQuest LLC" country="789 East Eisenhower Parkway, Ann Arbor, MI, USA">
        <title>Comparative Genomics and Chromosome Evolution.</title>
        <authorList>
            <person name="Mudd A.B."/>
        </authorList>
    </citation>
    <scope>NUCLEOTIDE SEQUENCE</scope>
    <source>
        <strain evidence="2">HN-11 Male</strain>
        <tissue evidence="2">Kidney and liver</tissue>
    </source>
</reference>
<sequence>PCRYREKELRFLSEREELEKSLEKSVAEKNQFQSEDLAKQKVMENLTSTANQCKEETVKLKAELELQACALEREKKQKETLKQSLDKEVK</sequence>
<dbReference type="AlphaFoldDB" id="A0A8J6EQL6"/>
<gene>
    <name evidence="2" type="ORF">GDO78_004344</name>
</gene>
<accession>A0A8J6EQL6</accession>
<name>A0A8J6EQL6_ELECQ</name>
<dbReference type="OrthoDB" id="10015001at2759"/>
<dbReference type="EMBL" id="WNTK01000013">
    <property type="protein sequence ID" value="KAG9473993.1"/>
    <property type="molecule type" value="Genomic_DNA"/>
</dbReference>
<feature type="coiled-coil region" evidence="1">
    <location>
        <begin position="15"/>
        <end position="63"/>
    </location>
</feature>
<keyword evidence="1" id="KW-0175">Coiled coil</keyword>
<proteinExistence type="predicted"/>
<keyword evidence="3" id="KW-1185">Reference proteome</keyword>
<feature type="non-terminal residue" evidence="2">
    <location>
        <position position="1"/>
    </location>
</feature>
<comment type="caution">
    <text evidence="2">The sequence shown here is derived from an EMBL/GenBank/DDBJ whole genome shotgun (WGS) entry which is preliminary data.</text>
</comment>
<protein>
    <submittedName>
        <fullName evidence="2">Uncharacterized protein</fullName>
    </submittedName>
</protein>
<dbReference type="Proteomes" id="UP000770717">
    <property type="component" value="Unassembled WGS sequence"/>
</dbReference>
<feature type="non-terminal residue" evidence="2">
    <location>
        <position position="90"/>
    </location>
</feature>
<organism evidence="2 3">
    <name type="scientific">Eleutherodactylus coqui</name>
    <name type="common">Puerto Rican coqui</name>
    <dbReference type="NCBI Taxonomy" id="57060"/>
    <lineage>
        <taxon>Eukaryota</taxon>
        <taxon>Metazoa</taxon>
        <taxon>Chordata</taxon>
        <taxon>Craniata</taxon>
        <taxon>Vertebrata</taxon>
        <taxon>Euteleostomi</taxon>
        <taxon>Amphibia</taxon>
        <taxon>Batrachia</taxon>
        <taxon>Anura</taxon>
        <taxon>Neobatrachia</taxon>
        <taxon>Hyloidea</taxon>
        <taxon>Eleutherodactylidae</taxon>
        <taxon>Eleutherodactylinae</taxon>
        <taxon>Eleutherodactylus</taxon>
        <taxon>Eleutherodactylus</taxon>
    </lineage>
</organism>